<dbReference type="Proteomes" id="UP000192284">
    <property type="component" value="Unassembled WGS sequence"/>
</dbReference>
<feature type="transmembrane region" description="Helical" evidence="1">
    <location>
        <begin position="80"/>
        <end position="99"/>
    </location>
</feature>
<proteinExistence type="predicted"/>
<evidence type="ECO:0000256" key="1">
    <source>
        <dbReference type="SAM" id="Phobius"/>
    </source>
</evidence>
<dbReference type="Pfam" id="PF06197">
    <property type="entry name" value="DUF998"/>
    <property type="match status" value="1"/>
</dbReference>
<dbReference type="AlphaFoldDB" id="A0A1W9ZP06"/>
<feature type="transmembrane region" description="Helical" evidence="1">
    <location>
        <begin position="105"/>
        <end position="123"/>
    </location>
</feature>
<feature type="transmembrane region" description="Helical" evidence="1">
    <location>
        <begin position="48"/>
        <end position="68"/>
    </location>
</feature>
<accession>A0A1W9ZP06</accession>
<sequence>MGTARAAAVWLMAAAGYLVLEAVAAGYRPGYRYWTDYISDLGLASPQAYLMRAAFYLQGTLFLLGALLLAGLPRTRRAQLFLALVAANAVGNIVIAIVHSGKVHVAGAALAIVGGNAAIVAATEGRVAPVGGRRWYRIVSRLIAALGFSCLALLIINSAADRTVVLPNGAAERGSVYSIIAWQLLTSICLLMRAGTKC</sequence>
<name>A0A1W9ZP06_MYCAN</name>
<comment type="caution">
    <text evidence="2">The sequence shown here is derived from an EMBL/GenBank/DDBJ whole genome shotgun (WGS) entry which is preliminary data.</text>
</comment>
<reference evidence="2 3" key="1">
    <citation type="submission" date="2017-02" db="EMBL/GenBank/DDBJ databases">
        <title>The new phylogeny of genus Mycobacterium.</title>
        <authorList>
            <person name="Tortoli E."/>
            <person name="Trovato A."/>
            <person name="Cirillo D.M."/>
        </authorList>
    </citation>
    <scope>NUCLEOTIDE SEQUENCE [LARGE SCALE GENOMIC DNA]</scope>
    <source>
        <strain evidence="2 3">DSM 45057</strain>
    </source>
</reference>
<keyword evidence="1" id="KW-0472">Membrane</keyword>
<evidence type="ECO:0000313" key="2">
    <source>
        <dbReference type="EMBL" id="ORA19577.1"/>
    </source>
</evidence>
<keyword evidence="1" id="KW-0812">Transmembrane</keyword>
<organism evidence="2 3">
    <name type="scientific">Mycobacterium angelicum</name>
    <dbReference type="NCBI Taxonomy" id="470074"/>
    <lineage>
        <taxon>Bacteria</taxon>
        <taxon>Bacillati</taxon>
        <taxon>Actinomycetota</taxon>
        <taxon>Actinomycetes</taxon>
        <taxon>Mycobacteriales</taxon>
        <taxon>Mycobacteriaceae</taxon>
        <taxon>Mycobacterium</taxon>
    </lineage>
</organism>
<evidence type="ECO:0008006" key="4">
    <source>
        <dbReference type="Google" id="ProtNLM"/>
    </source>
</evidence>
<protein>
    <recommendedName>
        <fullName evidence="4">DUF998 domain-containing protein</fullName>
    </recommendedName>
</protein>
<feature type="transmembrane region" description="Helical" evidence="1">
    <location>
        <begin position="135"/>
        <end position="156"/>
    </location>
</feature>
<keyword evidence="3" id="KW-1185">Reference proteome</keyword>
<keyword evidence="1" id="KW-1133">Transmembrane helix</keyword>
<dbReference type="InterPro" id="IPR009339">
    <property type="entry name" value="DUF998"/>
</dbReference>
<evidence type="ECO:0000313" key="3">
    <source>
        <dbReference type="Proteomes" id="UP000192284"/>
    </source>
</evidence>
<gene>
    <name evidence="2" type="ORF">BST12_16615</name>
</gene>
<feature type="transmembrane region" description="Helical" evidence="1">
    <location>
        <begin position="176"/>
        <end position="195"/>
    </location>
</feature>
<dbReference type="EMBL" id="MVHE01000027">
    <property type="protein sequence ID" value="ORA19577.1"/>
    <property type="molecule type" value="Genomic_DNA"/>
</dbReference>